<protein>
    <submittedName>
        <fullName evidence="1">Uncharacterized protein</fullName>
    </submittedName>
</protein>
<dbReference type="Proteomes" id="UP000191933">
    <property type="component" value="Unassembled WGS sequence"/>
</dbReference>
<comment type="caution">
    <text evidence="1">The sequence shown here is derived from an EMBL/GenBank/DDBJ whole genome shotgun (WGS) entry which is preliminary data.</text>
</comment>
<accession>A0A9W5AZ61</accession>
<organism evidence="1 2">
    <name type="scientific">Agrobacterium genomosp. 2 str. CFBP 5494</name>
    <dbReference type="NCBI Taxonomy" id="1183436"/>
    <lineage>
        <taxon>Bacteria</taxon>
        <taxon>Pseudomonadati</taxon>
        <taxon>Pseudomonadota</taxon>
        <taxon>Alphaproteobacteria</taxon>
        <taxon>Hyphomicrobiales</taxon>
        <taxon>Rhizobiaceae</taxon>
        <taxon>Rhizobium/Agrobacterium group</taxon>
        <taxon>Agrobacterium</taxon>
        <taxon>Agrobacterium tumefaciens complex</taxon>
    </lineage>
</organism>
<proteinExistence type="predicted"/>
<name>A0A9W5AZ61_9HYPH</name>
<sequence length="248" mass="27391">MAKDDLFQFDLRDFTRNMKKIEKQVLPTAQAGFLNGIAFGARRGLLAYADKNIKGGPNPWTKKGFVVEKATPQNLEASVSIRPEQARYMTYLINGGVRRAGDPGASKFDVRVDSSEDSKNRLGNTTKGYLGRIARQARTEKAKRAKLAAKRDKLRATGKPTAPAGWKAANASGKPGIFFGEVSGKRGYWQRPQARGGKLKMLVRFSDDATYKPTFRWDDIISDSVKDSDLAKLYSAEITRALKKLNGG</sequence>
<dbReference type="RefSeq" id="WP_167378187.1">
    <property type="nucleotide sequence ID" value="NZ_LT009718.1"/>
</dbReference>
<evidence type="ECO:0000313" key="2">
    <source>
        <dbReference type="Proteomes" id="UP000191933"/>
    </source>
</evidence>
<gene>
    <name evidence="1" type="ORF">AGR2A_Cc120091</name>
</gene>
<dbReference type="AlphaFoldDB" id="A0A9W5AZ61"/>
<dbReference type="EMBL" id="FBVY01000004">
    <property type="protein sequence ID" value="CUW87543.1"/>
    <property type="molecule type" value="Genomic_DNA"/>
</dbReference>
<keyword evidence="2" id="KW-1185">Reference proteome</keyword>
<evidence type="ECO:0000313" key="1">
    <source>
        <dbReference type="EMBL" id="CUW87543.1"/>
    </source>
</evidence>
<reference evidence="1 2" key="1">
    <citation type="submission" date="2016-01" db="EMBL/GenBank/DDBJ databases">
        <authorList>
            <person name="Regsiter A."/>
            <person name="william w."/>
        </authorList>
    </citation>
    <scope>NUCLEOTIDE SEQUENCE [LARGE SCALE GENOMIC DNA]</scope>
    <source>
        <strain evidence="1 2">CFBP 5494</strain>
    </source>
</reference>